<sequence>MLWRSEIARTAIAQNYQRYVWFVAWPLILLAVFAGCVRSAPTDGQADQTERQQVTDYGAVAILSFVTATPADSAKLSAIYGELIKPPEGQQGIPLPRRTVLASFASAEPPASKDDSWWVTLSTITADGQESWQVPVQVFPSGPRVLQLPGVVPGVSAGPAVAVKAAAPIDVTSKDEAIAVTLRDFFDAWLTGRGDLGRVADTATVPAFSAPPYTRAQLVQAYAGSQIPQQPEGTITAGVTVWATKTSTDQLSYTVTLTATAGRWVVSDIAAHPLVTETKGDTPAVTAGP</sequence>
<evidence type="ECO:0000313" key="2">
    <source>
        <dbReference type="Proteomes" id="UP000069773"/>
    </source>
</evidence>
<reference evidence="1 2" key="1">
    <citation type="journal article" date="2016" name="Genome Announc.">
        <title>Draft Genome Sequences of Five Rapidly Growing Mycobacterium Species, M. thermoresistibile, M. fortuitum subsp. acetamidolyticum, M. canariasense, M. brisbanense, and M. novocastrense.</title>
        <authorList>
            <person name="Katahira K."/>
            <person name="Ogura Y."/>
            <person name="Gotoh Y."/>
            <person name="Hayashi T."/>
        </authorList>
    </citation>
    <scope>NUCLEOTIDE SEQUENCE [LARGE SCALE GENOMIC DNA]</scope>
    <source>
        <strain evidence="1 2">JCM18114</strain>
    </source>
</reference>
<protein>
    <recommendedName>
        <fullName evidence="3">Conjugative transposon protein TcpC</fullName>
    </recommendedName>
</protein>
<proteinExistence type="predicted"/>
<accession>A0ABQ0KDS0</accession>
<comment type="caution">
    <text evidence="1">The sequence shown here is derived from an EMBL/GenBank/DDBJ whole genome shotgun (WGS) entry which is preliminary data.</text>
</comment>
<dbReference type="EMBL" id="BCTA01000012">
    <property type="protein sequence ID" value="GAT07645.1"/>
    <property type="molecule type" value="Genomic_DNA"/>
</dbReference>
<dbReference type="Proteomes" id="UP000069773">
    <property type="component" value="Unassembled WGS sequence"/>
</dbReference>
<evidence type="ECO:0008006" key="3">
    <source>
        <dbReference type="Google" id="ProtNLM"/>
    </source>
</evidence>
<gene>
    <name evidence="1" type="ORF">RMCN_0778</name>
</gene>
<evidence type="ECO:0000313" key="1">
    <source>
        <dbReference type="EMBL" id="GAT07645.1"/>
    </source>
</evidence>
<organism evidence="1 2">
    <name type="scientific">Mycolicibacterium novocastrense</name>
    <name type="common">Mycobacterium novocastrense</name>
    <dbReference type="NCBI Taxonomy" id="59813"/>
    <lineage>
        <taxon>Bacteria</taxon>
        <taxon>Bacillati</taxon>
        <taxon>Actinomycetota</taxon>
        <taxon>Actinomycetes</taxon>
        <taxon>Mycobacteriales</taxon>
        <taxon>Mycobacteriaceae</taxon>
        <taxon>Mycolicibacterium</taxon>
    </lineage>
</organism>
<name>A0ABQ0KDS0_MYCNV</name>
<keyword evidence="2" id="KW-1185">Reference proteome</keyword>